<comment type="caution">
    <text evidence="1">The sequence shown here is derived from an EMBL/GenBank/DDBJ whole genome shotgun (WGS) entry which is preliminary data.</text>
</comment>
<reference evidence="1 2" key="1">
    <citation type="journal article" date="2018" name="Evol. Lett.">
        <title>Horizontal gene cluster transfer increased hallucinogenic mushroom diversity.</title>
        <authorList>
            <person name="Reynolds H.T."/>
            <person name="Vijayakumar V."/>
            <person name="Gluck-Thaler E."/>
            <person name="Korotkin H.B."/>
            <person name="Matheny P.B."/>
            <person name="Slot J.C."/>
        </authorList>
    </citation>
    <scope>NUCLEOTIDE SEQUENCE [LARGE SCALE GENOMIC DNA]</scope>
    <source>
        <strain evidence="1 2">SRW20</strain>
    </source>
</reference>
<organism evidence="1 2">
    <name type="scientific">Gymnopilus dilepis</name>
    <dbReference type="NCBI Taxonomy" id="231916"/>
    <lineage>
        <taxon>Eukaryota</taxon>
        <taxon>Fungi</taxon>
        <taxon>Dikarya</taxon>
        <taxon>Basidiomycota</taxon>
        <taxon>Agaricomycotina</taxon>
        <taxon>Agaricomycetes</taxon>
        <taxon>Agaricomycetidae</taxon>
        <taxon>Agaricales</taxon>
        <taxon>Agaricineae</taxon>
        <taxon>Hymenogastraceae</taxon>
        <taxon>Gymnopilus</taxon>
    </lineage>
</organism>
<sequence length="121" mass="13019">MARDLAATISFAALGATLRKAATELVGNTGTIGASDTACLLTREGDLCFVGRLACCKSEPKVFRNSSLRSREIMPKRDLTLRALQRSQNVAIEIVQETYKLVLATPVCDHFSAALTSDDVT</sequence>
<dbReference type="InParanoid" id="A0A409WBT4"/>
<dbReference type="AlphaFoldDB" id="A0A409WBT4"/>
<evidence type="ECO:0000313" key="2">
    <source>
        <dbReference type="Proteomes" id="UP000284706"/>
    </source>
</evidence>
<proteinExistence type="predicted"/>
<dbReference type="Proteomes" id="UP000284706">
    <property type="component" value="Unassembled WGS sequence"/>
</dbReference>
<gene>
    <name evidence="1" type="ORF">CVT26_004946</name>
</gene>
<protein>
    <submittedName>
        <fullName evidence="1">Uncharacterized protein</fullName>
    </submittedName>
</protein>
<keyword evidence="2" id="KW-1185">Reference proteome</keyword>
<evidence type="ECO:0000313" key="1">
    <source>
        <dbReference type="EMBL" id="PPQ76005.1"/>
    </source>
</evidence>
<accession>A0A409WBT4</accession>
<name>A0A409WBT4_9AGAR</name>
<dbReference type="EMBL" id="NHYE01005206">
    <property type="protein sequence ID" value="PPQ76005.1"/>
    <property type="molecule type" value="Genomic_DNA"/>
</dbReference>